<dbReference type="SMART" id="SM00066">
    <property type="entry name" value="GAL4"/>
    <property type="match status" value="1"/>
</dbReference>
<keyword evidence="2" id="KW-0238">DNA-binding</keyword>
<evidence type="ECO:0000256" key="4">
    <source>
        <dbReference type="ARBA" id="ARBA00023242"/>
    </source>
</evidence>
<dbReference type="SUPFAM" id="SSF57701">
    <property type="entry name" value="Zn2/Cys6 DNA-binding domain"/>
    <property type="match status" value="1"/>
</dbReference>
<gene>
    <name evidence="7" type="ORF">PENSTE_c014G04177</name>
</gene>
<dbReference type="OrthoDB" id="5126878at2759"/>
<dbReference type="STRING" id="303698.A0A1V6T0Z0"/>
<organism evidence="7 8">
    <name type="scientific">Penicillium steckii</name>
    <dbReference type="NCBI Taxonomy" id="303698"/>
    <lineage>
        <taxon>Eukaryota</taxon>
        <taxon>Fungi</taxon>
        <taxon>Dikarya</taxon>
        <taxon>Ascomycota</taxon>
        <taxon>Pezizomycotina</taxon>
        <taxon>Eurotiomycetes</taxon>
        <taxon>Eurotiomycetidae</taxon>
        <taxon>Eurotiales</taxon>
        <taxon>Aspergillaceae</taxon>
        <taxon>Penicillium</taxon>
    </lineage>
</organism>
<evidence type="ECO:0000313" key="8">
    <source>
        <dbReference type="Proteomes" id="UP000191285"/>
    </source>
</evidence>
<name>A0A1V6T0Z0_9EURO</name>
<dbReference type="GO" id="GO:0000981">
    <property type="term" value="F:DNA-binding transcription factor activity, RNA polymerase II-specific"/>
    <property type="evidence" value="ECO:0007669"/>
    <property type="project" value="InterPro"/>
</dbReference>
<reference evidence="8" key="1">
    <citation type="journal article" date="2017" name="Nat. Microbiol.">
        <title>Global analysis of biosynthetic gene clusters reveals vast potential of secondary metabolite production in Penicillium species.</title>
        <authorList>
            <person name="Nielsen J.C."/>
            <person name="Grijseels S."/>
            <person name="Prigent S."/>
            <person name="Ji B."/>
            <person name="Dainat J."/>
            <person name="Nielsen K.F."/>
            <person name="Frisvad J.C."/>
            <person name="Workman M."/>
            <person name="Nielsen J."/>
        </authorList>
    </citation>
    <scope>NUCLEOTIDE SEQUENCE [LARGE SCALE GENOMIC DNA]</scope>
    <source>
        <strain evidence="8">IBT 24891</strain>
    </source>
</reference>
<feature type="domain" description="Zn(2)-C6 fungal-type" evidence="6">
    <location>
        <begin position="9"/>
        <end position="37"/>
    </location>
</feature>
<dbReference type="InterPro" id="IPR053178">
    <property type="entry name" value="Osmoadaptation_assoc"/>
</dbReference>
<keyword evidence="4" id="KW-0539">Nucleus</keyword>
<dbReference type="GO" id="GO:0003677">
    <property type="term" value="F:DNA binding"/>
    <property type="evidence" value="ECO:0007669"/>
    <property type="project" value="UniProtKB-KW"/>
</dbReference>
<evidence type="ECO:0000256" key="5">
    <source>
        <dbReference type="SAM" id="MobiDB-lite"/>
    </source>
</evidence>
<comment type="caution">
    <text evidence="7">The sequence shown here is derived from an EMBL/GenBank/DDBJ whole genome shotgun (WGS) entry which is preliminary data.</text>
</comment>
<dbReference type="PANTHER" id="PTHR38111">
    <property type="entry name" value="ZN(2)-C6 FUNGAL-TYPE DOMAIN-CONTAINING PROTEIN-RELATED"/>
    <property type="match status" value="1"/>
</dbReference>
<sequence length="494" mass="55543">MVGVPKSKGCQTCIQRRVKCDLLLPECTQCQRYGVDCPGYTKTHKFMDEGEKLHQRFGRKRIRLKTLPSTSIDERIVPSLTARSMDKQQPVIFGSFVLSAFTRWFGLNKYRVHVPWTQYVAQNIGQSPAFDAAVYCVNSMHMGHVHTDTRLQRSSREVYSKALRLFGTRICDPNAMKSAESVSITIVLSLFEAYSRTNTDSWARHAAGTALLMAHRGPAAHLTGFDRCLYLSFRSFLVAEAFVNGTECIFARPEWQAHIDQIRREDMASPRVDEAIALFIDLQDLIFMEVSKIPGLVLQARRLCMTSDPPKEARRLATQVQHSNQTLESLSTRLRLAATVETYQWRNDASITNNAEKLDFIGPIPSTFPQEFANSVLRGTSQCFYIFQLLLDFLKSDEVQNSAPIPKLITGTKLYDPLPFRFISKLAFYGNLSPNSSSSQDRGDSLPPPEKWLDLVAASMGLEAFEIVTCADESPESSGDSRDASPWSADVPTR</sequence>
<dbReference type="GO" id="GO:0008270">
    <property type="term" value="F:zinc ion binding"/>
    <property type="evidence" value="ECO:0007669"/>
    <property type="project" value="InterPro"/>
</dbReference>
<evidence type="ECO:0000313" key="7">
    <source>
        <dbReference type="EMBL" id="OQE20028.1"/>
    </source>
</evidence>
<evidence type="ECO:0000259" key="6">
    <source>
        <dbReference type="PROSITE" id="PS50048"/>
    </source>
</evidence>
<dbReference type="Proteomes" id="UP000191285">
    <property type="component" value="Unassembled WGS sequence"/>
</dbReference>
<dbReference type="InterPro" id="IPR036864">
    <property type="entry name" value="Zn2-C6_fun-type_DNA-bd_sf"/>
</dbReference>
<feature type="region of interest" description="Disordered" evidence="5">
    <location>
        <begin position="472"/>
        <end position="494"/>
    </location>
</feature>
<keyword evidence="8" id="KW-1185">Reference proteome</keyword>
<keyword evidence="1" id="KW-0805">Transcription regulation</keyword>
<dbReference type="InterPro" id="IPR001138">
    <property type="entry name" value="Zn2Cys6_DnaBD"/>
</dbReference>
<evidence type="ECO:0000256" key="1">
    <source>
        <dbReference type="ARBA" id="ARBA00023015"/>
    </source>
</evidence>
<dbReference type="PANTHER" id="PTHR38111:SF5">
    <property type="entry name" value="TRANSCRIPTION FACTOR DOMAIN-CONTAINING PROTEIN"/>
    <property type="match status" value="1"/>
</dbReference>
<accession>A0A1V6T0Z0</accession>
<dbReference type="Gene3D" id="4.10.240.10">
    <property type="entry name" value="Zn(2)-C6 fungal-type DNA-binding domain"/>
    <property type="match status" value="1"/>
</dbReference>
<proteinExistence type="predicted"/>
<dbReference type="EMBL" id="MLKD01000014">
    <property type="protein sequence ID" value="OQE20028.1"/>
    <property type="molecule type" value="Genomic_DNA"/>
</dbReference>
<evidence type="ECO:0000256" key="3">
    <source>
        <dbReference type="ARBA" id="ARBA00023163"/>
    </source>
</evidence>
<dbReference type="Pfam" id="PF00172">
    <property type="entry name" value="Zn_clus"/>
    <property type="match status" value="1"/>
</dbReference>
<dbReference type="AlphaFoldDB" id="A0A1V6T0Z0"/>
<keyword evidence="3" id="KW-0804">Transcription</keyword>
<protein>
    <recommendedName>
        <fullName evidence="6">Zn(2)-C6 fungal-type domain-containing protein</fullName>
    </recommendedName>
</protein>
<dbReference type="PROSITE" id="PS50048">
    <property type="entry name" value="ZN2_CY6_FUNGAL_2"/>
    <property type="match status" value="1"/>
</dbReference>
<evidence type="ECO:0000256" key="2">
    <source>
        <dbReference type="ARBA" id="ARBA00023125"/>
    </source>
</evidence>